<dbReference type="eggNOG" id="COG1309">
    <property type="taxonomic scope" value="Bacteria"/>
</dbReference>
<evidence type="ECO:0000256" key="1">
    <source>
        <dbReference type="ARBA" id="ARBA00023015"/>
    </source>
</evidence>
<organism evidence="6 7">
    <name type="scientific">Pseudooceanicola atlanticus</name>
    <dbReference type="NCBI Taxonomy" id="1461694"/>
    <lineage>
        <taxon>Bacteria</taxon>
        <taxon>Pseudomonadati</taxon>
        <taxon>Pseudomonadota</taxon>
        <taxon>Alphaproteobacteria</taxon>
        <taxon>Rhodobacterales</taxon>
        <taxon>Paracoccaceae</taxon>
        <taxon>Pseudooceanicola</taxon>
    </lineage>
</organism>
<dbReference type="Proteomes" id="UP000030004">
    <property type="component" value="Unassembled WGS sequence"/>
</dbReference>
<comment type="caution">
    <text evidence="6">The sequence shown here is derived from an EMBL/GenBank/DDBJ whole genome shotgun (WGS) entry which is preliminary data.</text>
</comment>
<accession>A0A0A0EJM3</accession>
<feature type="DNA-binding region" description="H-T-H motif" evidence="4">
    <location>
        <begin position="34"/>
        <end position="53"/>
    </location>
</feature>
<dbReference type="Pfam" id="PF00440">
    <property type="entry name" value="TetR_N"/>
    <property type="match status" value="1"/>
</dbReference>
<protein>
    <submittedName>
        <fullName evidence="6">TetR family transcriptional regulator</fullName>
    </submittedName>
</protein>
<dbReference type="Pfam" id="PF14246">
    <property type="entry name" value="TetR_C_7"/>
    <property type="match status" value="1"/>
</dbReference>
<dbReference type="Gene3D" id="1.10.357.10">
    <property type="entry name" value="Tetracycline Repressor, domain 2"/>
    <property type="match status" value="1"/>
</dbReference>
<keyword evidence="2 4" id="KW-0238">DNA-binding</keyword>
<dbReference type="InterPro" id="IPR036271">
    <property type="entry name" value="Tet_transcr_reg_TetR-rel_C_sf"/>
</dbReference>
<reference evidence="6 7" key="1">
    <citation type="journal article" date="2015" name="Antonie Van Leeuwenhoek">
        <title>Pseudooceanicola atlanticus gen. nov. sp. nov., isolated from surface seawater of the Atlantic Ocean and reclassification of Oceanicola batsensis, Oceanicola marinus, Oceanicola nitratireducens, Oceanicola nanhaiensis, Oceanicola antarcticus and Oceanicola flagellatus, as Pseudooceanicola batsensis comb. nov., Pseudooceanicola marinus comb. nov., Pseudooceanicola nitratireducens comb. nov., Pseudooceanicola nanhaiensis comb. nov., Pseudooceanicola antarcticus comb. nov., and Pseudooceanicola flagellatus comb. nov.</title>
        <authorList>
            <person name="Lai Q."/>
            <person name="Li G."/>
            <person name="Liu X."/>
            <person name="Du Y."/>
            <person name="Sun F."/>
            <person name="Shao Z."/>
        </authorList>
    </citation>
    <scope>NUCLEOTIDE SEQUENCE [LARGE SCALE GENOMIC DNA]</scope>
    <source>
        <strain evidence="6 7">22II-s11g</strain>
    </source>
</reference>
<dbReference type="Gene3D" id="1.10.10.60">
    <property type="entry name" value="Homeodomain-like"/>
    <property type="match status" value="1"/>
</dbReference>
<dbReference type="RefSeq" id="WP_043744414.1">
    <property type="nucleotide sequence ID" value="NZ_AQQX01000001.1"/>
</dbReference>
<evidence type="ECO:0000256" key="2">
    <source>
        <dbReference type="ARBA" id="ARBA00023125"/>
    </source>
</evidence>
<gene>
    <name evidence="6" type="ORF">ATO9_02200</name>
</gene>
<keyword evidence="7" id="KW-1185">Reference proteome</keyword>
<feature type="domain" description="HTH tetR-type" evidence="5">
    <location>
        <begin position="11"/>
        <end position="71"/>
    </location>
</feature>
<dbReference type="InterPro" id="IPR050109">
    <property type="entry name" value="HTH-type_TetR-like_transc_reg"/>
</dbReference>
<dbReference type="SUPFAM" id="SSF48498">
    <property type="entry name" value="Tetracyclin repressor-like, C-terminal domain"/>
    <property type="match status" value="1"/>
</dbReference>
<evidence type="ECO:0000259" key="5">
    <source>
        <dbReference type="PROSITE" id="PS50977"/>
    </source>
</evidence>
<dbReference type="PRINTS" id="PR00455">
    <property type="entry name" value="HTHTETR"/>
</dbReference>
<sequence length="210" mass="23596">MNVTRPVMRTGRKFAQVLEGARDVFLAEGFEGANVDDIARAAGVSKATLYSYFPDKRLLFMEVARAECLNQAEAAMKLVRPDLPPRDQLLGGARQIVEFFNSPMSLSIFRMCVAESERFPEMAREFYRNGPLMARNLLADYLKCATEQGVLKVDNPELAAEQFAELCKAGIFMRRVFGVAEEQSPEWCEEVAQSAVEMFMARYGVQQDAV</sequence>
<dbReference type="InterPro" id="IPR039536">
    <property type="entry name" value="TetR_C_Proteobacteria"/>
</dbReference>
<dbReference type="EMBL" id="AQQX01000001">
    <property type="protein sequence ID" value="KGM50328.1"/>
    <property type="molecule type" value="Genomic_DNA"/>
</dbReference>
<dbReference type="InterPro" id="IPR009057">
    <property type="entry name" value="Homeodomain-like_sf"/>
</dbReference>
<dbReference type="FunFam" id="1.10.10.60:FF:000141">
    <property type="entry name" value="TetR family transcriptional regulator"/>
    <property type="match status" value="1"/>
</dbReference>
<keyword evidence="1" id="KW-0805">Transcription regulation</keyword>
<dbReference type="STRING" id="1461694.ATO9_02200"/>
<name>A0A0A0EJM3_9RHOB</name>
<keyword evidence="3" id="KW-0804">Transcription</keyword>
<dbReference type="PANTHER" id="PTHR30055:SF146">
    <property type="entry name" value="HTH-TYPE TRANSCRIPTIONAL DUAL REGULATOR CECR"/>
    <property type="match status" value="1"/>
</dbReference>
<evidence type="ECO:0000313" key="7">
    <source>
        <dbReference type="Proteomes" id="UP000030004"/>
    </source>
</evidence>
<evidence type="ECO:0000313" key="6">
    <source>
        <dbReference type="EMBL" id="KGM50328.1"/>
    </source>
</evidence>
<evidence type="ECO:0000256" key="3">
    <source>
        <dbReference type="ARBA" id="ARBA00023163"/>
    </source>
</evidence>
<evidence type="ECO:0000256" key="4">
    <source>
        <dbReference type="PROSITE-ProRule" id="PRU00335"/>
    </source>
</evidence>
<dbReference type="PANTHER" id="PTHR30055">
    <property type="entry name" value="HTH-TYPE TRANSCRIPTIONAL REGULATOR RUTR"/>
    <property type="match status" value="1"/>
</dbReference>
<dbReference type="GO" id="GO:0000976">
    <property type="term" value="F:transcription cis-regulatory region binding"/>
    <property type="evidence" value="ECO:0007669"/>
    <property type="project" value="TreeGrafter"/>
</dbReference>
<dbReference type="SUPFAM" id="SSF46689">
    <property type="entry name" value="Homeodomain-like"/>
    <property type="match status" value="1"/>
</dbReference>
<dbReference type="AlphaFoldDB" id="A0A0A0EJM3"/>
<dbReference type="InterPro" id="IPR001647">
    <property type="entry name" value="HTH_TetR"/>
</dbReference>
<dbReference type="PROSITE" id="PS50977">
    <property type="entry name" value="HTH_TETR_2"/>
    <property type="match status" value="1"/>
</dbReference>
<dbReference type="GO" id="GO:0003700">
    <property type="term" value="F:DNA-binding transcription factor activity"/>
    <property type="evidence" value="ECO:0007669"/>
    <property type="project" value="TreeGrafter"/>
</dbReference>
<proteinExistence type="predicted"/>